<comment type="caution">
    <text evidence="1">The sequence shown here is derived from an EMBL/GenBank/DDBJ whole genome shotgun (WGS) entry which is preliminary data.</text>
</comment>
<gene>
    <name evidence="1" type="ORF">E3U43_010204</name>
</gene>
<accession>A0ACD3REK7</accession>
<dbReference type="Proteomes" id="UP000793456">
    <property type="component" value="Chromosome VI"/>
</dbReference>
<proteinExistence type="predicted"/>
<protein>
    <submittedName>
        <fullName evidence="1">Uncharacterized protein</fullName>
    </submittedName>
</protein>
<keyword evidence="2" id="KW-1185">Reference proteome</keyword>
<sequence>MEREDRSVNPREDGQRKDDSKGKLSTPRLTPARQKQRAPQQQAVEVSRAEEGPVSVSPELSNWIKLNSKNLKIRQTDRSWAAEVVNDFRDNLLKFLRSNSDQPLFRKAEFLTTGSYFEKVKIHSPDEFDMMLKLQAPSRLDMKELDGGLFYRIDFSRPTRSQSPIQAFLLENERTLSSSKILNEMYRLVRKFLKTYKVPDKRCYWEVNRKRPNTPAVTLSLLRTEGNSDELISVDVVPALEVHPCQGWPLAARNGPAVDNWLGKKVRQEIKSLPCYFVPKRIKGRNLGEDAKGERNICLLLLLNFIKSKQCLMLLKSLIEGLKQRYPKELHDLCSYHGKTAFLHTLSIRFSDSMWDRQQLPACFMHLLGALENHACQGDLPHFFVPNCNLFSPAVFPRKALDFLVKALEEQRMEGLPLLKPATPVPPLRLINTPSEDASTEMSTYNPSTGAVYSVAFMKKLAVVFAIASALVIFLCK</sequence>
<name>A0ACD3REK7_LARCR</name>
<dbReference type="EMBL" id="CM011679">
    <property type="protein sequence ID" value="TMS17878.1"/>
    <property type="molecule type" value="Genomic_DNA"/>
</dbReference>
<evidence type="ECO:0000313" key="2">
    <source>
        <dbReference type="Proteomes" id="UP000793456"/>
    </source>
</evidence>
<organism evidence="1 2">
    <name type="scientific">Larimichthys crocea</name>
    <name type="common">Large yellow croaker</name>
    <name type="synonym">Pseudosciaena crocea</name>
    <dbReference type="NCBI Taxonomy" id="215358"/>
    <lineage>
        <taxon>Eukaryota</taxon>
        <taxon>Metazoa</taxon>
        <taxon>Chordata</taxon>
        <taxon>Craniata</taxon>
        <taxon>Vertebrata</taxon>
        <taxon>Euteleostomi</taxon>
        <taxon>Actinopterygii</taxon>
        <taxon>Neopterygii</taxon>
        <taxon>Teleostei</taxon>
        <taxon>Neoteleostei</taxon>
        <taxon>Acanthomorphata</taxon>
        <taxon>Eupercaria</taxon>
        <taxon>Sciaenidae</taxon>
        <taxon>Larimichthys</taxon>
    </lineage>
</organism>
<reference evidence="1" key="1">
    <citation type="submission" date="2018-11" db="EMBL/GenBank/DDBJ databases">
        <title>The sequence and de novo assembly of Larimichthys crocea genome using PacBio and Hi-C technologies.</title>
        <authorList>
            <person name="Xu P."/>
            <person name="Chen B."/>
            <person name="Zhou Z."/>
            <person name="Ke Q."/>
            <person name="Wu Y."/>
            <person name="Bai H."/>
            <person name="Pu F."/>
        </authorList>
    </citation>
    <scope>NUCLEOTIDE SEQUENCE</scope>
    <source>
        <tissue evidence="1">Muscle</tissue>
    </source>
</reference>
<evidence type="ECO:0000313" key="1">
    <source>
        <dbReference type="EMBL" id="TMS17878.1"/>
    </source>
</evidence>